<sequence length="245" mass="26307">MKRFSLFLLSLFMLAILAACSKSEKDVAPPQGMYAGTLPCADCPGIKTAITFDQDGSVVETQLYENTDGASLSQGGTWKMDKGIVTVTFPFDTQYFIVKSADAIEMTDKDGKRSETLSEQYTLKKVAPKVASDFAGRYRLAGDRMLDGSGETLTILGNAQNGVTVTFSADGVEEGCTFNGQGKIVNDQVEIPLQTVNPDLKSTLVIRSTGPDSMNVFTSKANDKNDLGLFCTNGKTLAGDYVKAK</sequence>
<accession>A0A9E9LNW8</accession>
<proteinExistence type="predicted"/>
<evidence type="ECO:0000313" key="3">
    <source>
        <dbReference type="EMBL" id="WAV96310.1"/>
    </source>
</evidence>
<dbReference type="Proteomes" id="UP001164794">
    <property type="component" value="Chromosome"/>
</dbReference>
<dbReference type="Pfam" id="PF04170">
    <property type="entry name" value="NlpE"/>
    <property type="match status" value="1"/>
</dbReference>
<feature type="chain" id="PRO_5044698174" evidence="1">
    <location>
        <begin position="19"/>
        <end position="245"/>
    </location>
</feature>
<evidence type="ECO:0000256" key="1">
    <source>
        <dbReference type="SAM" id="SignalP"/>
    </source>
</evidence>
<dbReference type="PROSITE" id="PS51257">
    <property type="entry name" value="PROKAR_LIPOPROTEIN"/>
    <property type="match status" value="1"/>
</dbReference>
<dbReference type="Gene3D" id="2.40.128.640">
    <property type="match status" value="1"/>
</dbReference>
<evidence type="ECO:0000313" key="4">
    <source>
        <dbReference type="Proteomes" id="UP001164794"/>
    </source>
</evidence>
<dbReference type="InterPro" id="IPR007298">
    <property type="entry name" value="Cu-R_lipoprotein_NlpE"/>
</dbReference>
<evidence type="ECO:0000313" key="2">
    <source>
        <dbReference type="EMBL" id="WAV90561.1"/>
    </source>
</evidence>
<reference evidence="3" key="1">
    <citation type="journal article" date="2022" name="Front. Microbiol.">
        <title>New perspectives on an old grouping: The genomic and phenotypic variability of Oxalobacter formigenes and the implications for calcium oxalate stone prevention.</title>
        <authorList>
            <person name="Chmiel J.A."/>
            <person name="Carr C."/>
            <person name="Stuivenberg G.A."/>
            <person name="Venema R."/>
            <person name="Chanyi R.M."/>
            <person name="Al K.F."/>
            <person name="Giguere D."/>
            <person name="Say H."/>
            <person name="Akouris P.P."/>
            <person name="Dominguez Romero S.A."/>
            <person name="Kwong A."/>
            <person name="Tai V."/>
            <person name="Koval S.F."/>
            <person name="Razvi H."/>
            <person name="Bjazevic J."/>
            <person name="Burton J.P."/>
        </authorList>
    </citation>
    <scope>NUCLEOTIDE SEQUENCE</scope>
    <source>
        <strain evidence="3">HOxNP-1</strain>
    </source>
</reference>
<dbReference type="RefSeq" id="WP_269263788.1">
    <property type="nucleotide sequence ID" value="NZ_CP098248.1"/>
</dbReference>
<keyword evidence="4" id="KW-1185">Reference proteome</keyword>
<dbReference type="AlphaFoldDB" id="A0A9E9LNW8"/>
<name>A0A9E9LNW8_9BURK</name>
<dbReference type="EMBL" id="CP098248">
    <property type="protein sequence ID" value="WAV96310.1"/>
    <property type="molecule type" value="Genomic_DNA"/>
</dbReference>
<protein>
    <submittedName>
        <fullName evidence="2">Copper resistance protein NlpE</fullName>
    </submittedName>
</protein>
<organism evidence="2">
    <name type="scientific">Oxalobacter aliiformigenes</name>
    <dbReference type="NCBI Taxonomy" id="2946593"/>
    <lineage>
        <taxon>Bacteria</taxon>
        <taxon>Pseudomonadati</taxon>
        <taxon>Pseudomonadota</taxon>
        <taxon>Betaproteobacteria</taxon>
        <taxon>Burkholderiales</taxon>
        <taxon>Oxalobacteraceae</taxon>
        <taxon>Oxalobacter</taxon>
    </lineage>
</organism>
<keyword evidence="1" id="KW-0732">Signal</keyword>
<reference evidence="2" key="2">
    <citation type="journal article" date="2022" name="Front. Microbiol.">
        <title>New perspectives on an old grouping: The genomic and phenotypic variability of Oxalobacter formigenes and the implications for calcium oxalate stone prevention.</title>
        <authorList>
            <person name="Chmiel J.A."/>
            <person name="Carr C."/>
            <person name="Stuivenberg G.A."/>
            <person name="Venema R."/>
            <person name="Chanyi R.M."/>
            <person name="Al K.F."/>
            <person name="Giguere D."/>
            <person name="Say H."/>
            <person name="Akouris P.P."/>
            <person name="Dominguez Romero S.A."/>
            <person name="Kwong A."/>
            <person name="Tai V."/>
            <person name="Koval S.F."/>
            <person name="Razvi H."/>
            <person name="Bjazevic J."/>
            <person name="Burton J.P."/>
        </authorList>
    </citation>
    <scope>NUCLEOTIDE SEQUENCE</scope>
    <source>
        <strain evidence="2">OxK</strain>
    </source>
</reference>
<dbReference type="EMBL" id="CP098251">
    <property type="protein sequence ID" value="WAV90561.1"/>
    <property type="molecule type" value="Genomic_DNA"/>
</dbReference>
<feature type="signal peptide" evidence="1">
    <location>
        <begin position="1"/>
        <end position="18"/>
    </location>
</feature>
<gene>
    <name evidence="3" type="ORF">NB645_05510</name>
    <name evidence="2" type="ORF">NB646_06725</name>
</gene>
<dbReference type="Proteomes" id="UP001164819">
    <property type="component" value="Chromosome"/>
</dbReference>